<dbReference type="InterPro" id="IPR015168">
    <property type="entry name" value="SsuA/THI5"/>
</dbReference>
<sequence>MEKLRLRAVLGNHPHIRAMKNGELRSDLFDLDFTEFTPTNAAFKPMVREQAFDVCEMAIVTYLMARAHGKPLVLLPAAMVGRFQHGHALYRADRGTLVPADLEGKRVGIRSFTTTTGAWMRGILANDHGVNLDRINWVTFEDPHVAEYVDSTERAPKGKTIVQMLRDRELDAVLGETSSDPAFKPLFADPAAEAARWYARHGVVPVNHLVVVTSRLAASRPDVVRSLYDLLKRCKAEAGPSGMPDLLPFGVAANRKPLELMIDYCVQQALIPRHVTVDELFDDTTRDLNR</sequence>
<dbReference type="AlphaFoldDB" id="A0A1G7L045"/>
<dbReference type="SUPFAM" id="SSF53850">
    <property type="entry name" value="Periplasmic binding protein-like II"/>
    <property type="match status" value="1"/>
</dbReference>
<dbReference type="Gene3D" id="3.40.190.10">
    <property type="entry name" value="Periplasmic binding protein-like II"/>
    <property type="match status" value="2"/>
</dbReference>
<name>A0A1G7L045_9BRAD</name>
<evidence type="ECO:0000259" key="1">
    <source>
        <dbReference type="Pfam" id="PF09084"/>
    </source>
</evidence>
<evidence type="ECO:0000313" key="3">
    <source>
        <dbReference type="Proteomes" id="UP000199245"/>
    </source>
</evidence>
<dbReference type="EMBL" id="FMZW01000055">
    <property type="protein sequence ID" value="SDF42867.1"/>
    <property type="molecule type" value="Genomic_DNA"/>
</dbReference>
<feature type="domain" description="SsuA/THI5-like" evidence="1">
    <location>
        <begin position="41"/>
        <end position="145"/>
    </location>
</feature>
<dbReference type="Pfam" id="PF09084">
    <property type="entry name" value="NMT1"/>
    <property type="match status" value="1"/>
</dbReference>
<organism evidence="2 3">
    <name type="scientific">Bradyrhizobium brasilense</name>
    <dbReference type="NCBI Taxonomy" id="1419277"/>
    <lineage>
        <taxon>Bacteria</taxon>
        <taxon>Pseudomonadati</taxon>
        <taxon>Pseudomonadota</taxon>
        <taxon>Alphaproteobacteria</taxon>
        <taxon>Hyphomicrobiales</taxon>
        <taxon>Nitrobacteraceae</taxon>
        <taxon>Bradyrhizobium</taxon>
    </lineage>
</organism>
<accession>A0A1G7L045</accession>
<dbReference type="RefSeq" id="WP_092089645.1">
    <property type="nucleotide sequence ID" value="NZ_FMZW01000055.1"/>
</dbReference>
<reference evidence="2 3" key="1">
    <citation type="submission" date="2016-10" db="EMBL/GenBank/DDBJ databases">
        <authorList>
            <person name="de Groot N.N."/>
        </authorList>
    </citation>
    <scope>NUCLEOTIDE SEQUENCE [LARGE SCALE GENOMIC DNA]</scope>
    <source>
        <strain evidence="2 3">R5</strain>
    </source>
</reference>
<protein>
    <submittedName>
        <fullName evidence="2">4,5-dihydroxyphthalate decarboxylase</fullName>
    </submittedName>
</protein>
<gene>
    <name evidence="2" type="ORF">SAMN05216337_105547</name>
</gene>
<proteinExistence type="predicted"/>
<evidence type="ECO:0000313" key="2">
    <source>
        <dbReference type="EMBL" id="SDF42867.1"/>
    </source>
</evidence>
<dbReference type="Proteomes" id="UP000199245">
    <property type="component" value="Unassembled WGS sequence"/>
</dbReference>